<dbReference type="STRING" id="1423777.FD46_GL000982"/>
<feature type="binding site" evidence="4">
    <location>
        <begin position="4"/>
        <end position="8"/>
    </location>
    <ligand>
        <name>ATP</name>
        <dbReference type="ChEBI" id="CHEBI:30616"/>
    </ligand>
</feature>
<comment type="caution">
    <text evidence="6">The sequence shown here is derived from an EMBL/GenBank/DDBJ whole genome shotgun (WGS) entry which is preliminary data.</text>
</comment>
<evidence type="ECO:0000313" key="7">
    <source>
        <dbReference type="Proteomes" id="UP000051686"/>
    </source>
</evidence>
<keyword evidence="2 4" id="KW-0547">Nucleotide-binding</keyword>
<name>A0A0R1MMM6_9LACO</name>
<feature type="binding site" evidence="4">
    <location>
        <position position="50"/>
    </location>
    <ligand>
        <name>substrate</name>
    </ligand>
</feature>
<dbReference type="NCBIfam" id="TIGR02727">
    <property type="entry name" value="MTHFS_bact"/>
    <property type="match status" value="1"/>
</dbReference>
<organism evidence="6 7">
    <name type="scientific">Liquorilactobacillus oeni DSM 19972</name>
    <dbReference type="NCBI Taxonomy" id="1423777"/>
    <lineage>
        <taxon>Bacteria</taxon>
        <taxon>Bacillati</taxon>
        <taxon>Bacillota</taxon>
        <taxon>Bacilli</taxon>
        <taxon>Lactobacillales</taxon>
        <taxon>Lactobacillaceae</taxon>
        <taxon>Liquorilactobacillus</taxon>
    </lineage>
</organism>
<keyword evidence="7" id="KW-1185">Reference proteome</keyword>
<dbReference type="GO" id="GO:0030272">
    <property type="term" value="F:5-formyltetrahydrofolate cyclo-ligase activity"/>
    <property type="evidence" value="ECO:0007669"/>
    <property type="project" value="UniProtKB-EC"/>
</dbReference>
<dbReference type="InterPro" id="IPR024185">
    <property type="entry name" value="FTHF_cligase-like_sf"/>
</dbReference>
<reference evidence="6 7" key="1">
    <citation type="journal article" date="2015" name="Genome Announc.">
        <title>Expanding the biotechnology potential of lactobacilli through comparative genomics of 213 strains and associated genera.</title>
        <authorList>
            <person name="Sun Z."/>
            <person name="Harris H.M."/>
            <person name="McCann A."/>
            <person name="Guo C."/>
            <person name="Argimon S."/>
            <person name="Zhang W."/>
            <person name="Yang X."/>
            <person name="Jeffery I.B."/>
            <person name="Cooney J.C."/>
            <person name="Kagawa T.F."/>
            <person name="Liu W."/>
            <person name="Song Y."/>
            <person name="Salvetti E."/>
            <person name="Wrobel A."/>
            <person name="Rasinkangas P."/>
            <person name="Parkhill J."/>
            <person name="Rea M.C."/>
            <person name="O'Sullivan O."/>
            <person name="Ritari J."/>
            <person name="Douillard F.P."/>
            <person name="Paul Ross R."/>
            <person name="Yang R."/>
            <person name="Briner A.E."/>
            <person name="Felis G.E."/>
            <person name="de Vos W.M."/>
            <person name="Barrangou R."/>
            <person name="Klaenhammer T.R."/>
            <person name="Caufield P.W."/>
            <person name="Cui Y."/>
            <person name="Zhang H."/>
            <person name="O'Toole P.W."/>
        </authorList>
    </citation>
    <scope>NUCLEOTIDE SEQUENCE [LARGE SCALE GENOMIC DNA]</scope>
    <source>
        <strain evidence="6 7">DSM 19972</strain>
    </source>
</reference>
<evidence type="ECO:0000256" key="3">
    <source>
        <dbReference type="ARBA" id="ARBA00022840"/>
    </source>
</evidence>
<comment type="cofactor">
    <cofactor evidence="5">
        <name>Mg(2+)</name>
        <dbReference type="ChEBI" id="CHEBI:18420"/>
    </cofactor>
</comment>
<keyword evidence="3 4" id="KW-0067">ATP-binding</keyword>
<dbReference type="GO" id="GO:0046872">
    <property type="term" value="F:metal ion binding"/>
    <property type="evidence" value="ECO:0007669"/>
    <property type="project" value="UniProtKB-KW"/>
</dbReference>
<keyword evidence="6" id="KW-0436">Ligase</keyword>
<dbReference type="PATRIC" id="fig|1423777.3.peg.1015"/>
<dbReference type="InterPro" id="IPR002698">
    <property type="entry name" value="FTHF_cligase"/>
</dbReference>
<keyword evidence="5" id="KW-0460">Magnesium</keyword>
<dbReference type="PIRSF" id="PIRSF006806">
    <property type="entry name" value="FTHF_cligase"/>
    <property type="match status" value="1"/>
</dbReference>
<dbReference type="GO" id="GO:0009396">
    <property type="term" value="P:folic acid-containing compound biosynthetic process"/>
    <property type="evidence" value="ECO:0007669"/>
    <property type="project" value="TreeGrafter"/>
</dbReference>
<comment type="catalytic activity">
    <reaction evidence="5">
        <text>(6S)-5-formyl-5,6,7,8-tetrahydrofolate + ATP = (6R)-5,10-methenyltetrahydrofolate + ADP + phosphate</text>
        <dbReference type="Rhea" id="RHEA:10488"/>
        <dbReference type="ChEBI" id="CHEBI:30616"/>
        <dbReference type="ChEBI" id="CHEBI:43474"/>
        <dbReference type="ChEBI" id="CHEBI:57455"/>
        <dbReference type="ChEBI" id="CHEBI:57457"/>
        <dbReference type="ChEBI" id="CHEBI:456216"/>
        <dbReference type="EC" id="6.3.3.2"/>
    </reaction>
</comment>
<dbReference type="Pfam" id="PF01812">
    <property type="entry name" value="5-FTHF_cyc-lig"/>
    <property type="match status" value="1"/>
</dbReference>
<evidence type="ECO:0000256" key="5">
    <source>
        <dbReference type="RuleBase" id="RU361279"/>
    </source>
</evidence>
<dbReference type="GO" id="GO:0035999">
    <property type="term" value="P:tetrahydrofolate interconversion"/>
    <property type="evidence" value="ECO:0007669"/>
    <property type="project" value="TreeGrafter"/>
</dbReference>
<dbReference type="EC" id="6.3.3.2" evidence="5"/>
<evidence type="ECO:0000313" key="6">
    <source>
        <dbReference type="EMBL" id="KRL06578.1"/>
    </source>
</evidence>
<dbReference type="PANTHER" id="PTHR23407">
    <property type="entry name" value="ATPASE INHIBITOR/5-FORMYLTETRAHYDROFOLATE CYCLO-LIGASE"/>
    <property type="match status" value="1"/>
</dbReference>
<dbReference type="OrthoDB" id="9801938at2"/>
<protein>
    <recommendedName>
        <fullName evidence="5">5-formyltetrahydrofolate cyclo-ligase</fullName>
        <ecNumber evidence="5">6.3.3.2</ecNumber>
    </recommendedName>
</protein>
<comment type="similarity">
    <text evidence="1 5">Belongs to the 5-formyltetrahydrofolate cyclo-ligase family.</text>
</comment>
<feature type="binding site" evidence="4">
    <location>
        <position position="55"/>
    </location>
    <ligand>
        <name>substrate</name>
    </ligand>
</feature>
<dbReference type="GO" id="GO:0005524">
    <property type="term" value="F:ATP binding"/>
    <property type="evidence" value="ECO:0007669"/>
    <property type="project" value="UniProtKB-KW"/>
</dbReference>
<dbReference type="Proteomes" id="UP000051686">
    <property type="component" value="Unassembled WGS sequence"/>
</dbReference>
<evidence type="ECO:0000256" key="4">
    <source>
        <dbReference type="PIRSR" id="PIRSR006806-1"/>
    </source>
</evidence>
<dbReference type="Gene3D" id="3.40.50.10420">
    <property type="entry name" value="NagB/RpiA/CoA transferase-like"/>
    <property type="match status" value="1"/>
</dbReference>
<gene>
    <name evidence="6" type="ORF">FD46_GL000982</name>
</gene>
<evidence type="ECO:0000256" key="2">
    <source>
        <dbReference type="ARBA" id="ARBA00022741"/>
    </source>
</evidence>
<proteinExistence type="inferred from homology"/>
<dbReference type="SUPFAM" id="SSF100950">
    <property type="entry name" value="NagB/RpiA/CoA transferase-like"/>
    <property type="match status" value="1"/>
</dbReference>
<sequence length="177" mass="20293">MLSKKEIRKMTLDKLKLYDYHSKITEEERLQAILFSKAYWNNSNSVAVTISMEHELSTDVIIQEALRSHKKVVVPRVSSGKLLWFDYIESLMSKSKFGILEPTQDENQAQNLKGIDLMVVPGVAFSEDNYRIGYGAGFFDATLAEYNGITVSLVLPPQSIHKFSKDTWDRPVRYLIK</sequence>
<accession>A0A0R1MMM6</accession>
<dbReference type="EMBL" id="AZEH01000003">
    <property type="protein sequence ID" value="KRL06578.1"/>
    <property type="molecule type" value="Genomic_DNA"/>
</dbReference>
<dbReference type="GeneID" id="24960289"/>
<dbReference type="AlphaFoldDB" id="A0A0R1MMM6"/>
<keyword evidence="5" id="KW-0479">Metal-binding</keyword>
<dbReference type="InterPro" id="IPR037171">
    <property type="entry name" value="NagB/RpiA_transferase-like"/>
</dbReference>
<evidence type="ECO:0000256" key="1">
    <source>
        <dbReference type="ARBA" id="ARBA00010638"/>
    </source>
</evidence>
<dbReference type="PANTHER" id="PTHR23407:SF1">
    <property type="entry name" value="5-FORMYLTETRAHYDROFOLATE CYCLO-LIGASE"/>
    <property type="match status" value="1"/>
</dbReference>
<dbReference type="RefSeq" id="WP_010277786.1">
    <property type="nucleotide sequence ID" value="NZ_AZEH01000003.1"/>
</dbReference>